<dbReference type="EMBL" id="OBMR01000003">
    <property type="protein sequence ID" value="SOB96473.1"/>
    <property type="molecule type" value="Genomic_DNA"/>
</dbReference>
<name>A0A285RQR6_9FIRM</name>
<organism evidence="2 3">
    <name type="scientific">Pseudobutyrivibrio ruminis DSM 9787</name>
    <dbReference type="NCBI Taxonomy" id="1123011"/>
    <lineage>
        <taxon>Bacteria</taxon>
        <taxon>Bacillati</taxon>
        <taxon>Bacillota</taxon>
        <taxon>Clostridia</taxon>
        <taxon>Lachnospirales</taxon>
        <taxon>Lachnospiraceae</taxon>
        <taxon>Pseudobutyrivibrio</taxon>
    </lineage>
</organism>
<proteinExistence type="predicted"/>
<dbReference type="InterPro" id="IPR001387">
    <property type="entry name" value="Cro/C1-type_HTH"/>
</dbReference>
<dbReference type="PROSITE" id="PS50943">
    <property type="entry name" value="HTH_CROC1"/>
    <property type="match status" value="1"/>
</dbReference>
<dbReference type="RefSeq" id="WP_179670651.1">
    <property type="nucleotide sequence ID" value="NZ_OBMR01000003.1"/>
</dbReference>
<dbReference type="GO" id="GO:0003677">
    <property type="term" value="F:DNA binding"/>
    <property type="evidence" value="ECO:0007669"/>
    <property type="project" value="InterPro"/>
</dbReference>
<evidence type="ECO:0000313" key="3">
    <source>
        <dbReference type="Proteomes" id="UP000219563"/>
    </source>
</evidence>
<gene>
    <name evidence="2" type="ORF">SAMN02910411_1085</name>
</gene>
<dbReference type="AlphaFoldDB" id="A0A285RQR6"/>
<reference evidence="2 3" key="1">
    <citation type="submission" date="2017-08" db="EMBL/GenBank/DDBJ databases">
        <authorList>
            <person name="de Groot N.N."/>
        </authorList>
    </citation>
    <scope>NUCLEOTIDE SEQUENCE [LARGE SCALE GENOMIC DNA]</scope>
    <source>
        <strain evidence="2 3">DSM 9787</strain>
    </source>
</reference>
<dbReference type="Pfam" id="PF13560">
    <property type="entry name" value="HTH_31"/>
    <property type="match status" value="1"/>
</dbReference>
<dbReference type="Gene3D" id="1.10.260.40">
    <property type="entry name" value="lambda repressor-like DNA-binding domains"/>
    <property type="match status" value="1"/>
</dbReference>
<dbReference type="SMART" id="SM00530">
    <property type="entry name" value="HTH_XRE"/>
    <property type="match status" value="1"/>
</dbReference>
<accession>A0A285RQR6</accession>
<evidence type="ECO:0000313" key="2">
    <source>
        <dbReference type="EMBL" id="SOB96473.1"/>
    </source>
</evidence>
<dbReference type="InterPro" id="IPR010982">
    <property type="entry name" value="Lambda_DNA-bd_dom_sf"/>
</dbReference>
<sequence>MSEFTAKKLREARNAVGLSQDEAANRMKISRRKLQGIEANENQVTTDDILEFAKLYKVDVRELLLESYAEESEEQILCNRYISLCRLYDQLSTKDKEDIFWVIKQRIAGLI</sequence>
<dbReference type="CDD" id="cd00093">
    <property type="entry name" value="HTH_XRE"/>
    <property type="match status" value="1"/>
</dbReference>
<feature type="domain" description="HTH cro/C1-type" evidence="1">
    <location>
        <begin position="9"/>
        <end position="63"/>
    </location>
</feature>
<dbReference type="SUPFAM" id="SSF47413">
    <property type="entry name" value="lambda repressor-like DNA-binding domains"/>
    <property type="match status" value="1"/>
</dbReference>
<protein>
    <submittedName>
        <fullName evidence="2">Helix-turn-helix domain-containing protein</fullName>
    </submittedName>
</protein>
<dbReference type="Proteomes" id="UP000219563">
    <property type="component" value="Unassembled WGS sequence"/>
</dbReference>
<evidence type="ECO:0000259" key="1">
    <source>
        <dbReference type="PROSITE" id="PS50943"/>
    </source>
</evidence>